<organism evidence="4 5">
    <name type="scientific">Thalictrum thalictroides</name>
    <name type="common">Rue-anemone</name>
    <name type="synonym">Anemone thalictroides</name>
    <dbReference type="NCBI Taxonomy" id="46969"/>
    <lineage>
        <taxon>Eukaryota</taxon>
        <taxon>Viridiplantae</taxon>
        <taxon>Streptophyta</taxon>
        <taxon>Embryophyta</taxon>
        <taxon>Tracheophyta</taxon>
        <taxon>Spermatophyta</taxon>
        <taxon>Magnoliopsida</taxon>
        <taxon>Ranunculales</taxon>
        <taxon>Ranunculaceae</taxon>
        <taxon>Thalictroideae</taxon>
        <taxon>Thalictrum</taxon>
    </lineage>
</organism>
<dbReference type="Gene3D" id="3.80.10.10">
    <property type="entry name" value="Ribonuclease Inhibitor"/>
    <property type="match status" value="2"/>
</dbReference>
<dbReference type="InterPro" id="IPR032675">
    <property type="entry name" value="LRR_dom_sf"/>
</dbReference>
<evidence type="ECO:0000259" key="3">
    <source>
        <dbReference type="Pfam" id="PF23598"/>
    </source>
</evidence>
<dbReference type="Pfam" id="PF23598">
    <property type="entry name" value="LRR_14"/>
    <property type="match status" value="1"/>
</dbReference>
<protein>
    <submittedName>
        <fullName evidence="4">Disease resistance protein</fullName>
    </submittedName>
</protein>
<feature type="domain" description="Disease resistance protein At4g27190-like leucine-rich repeats" evidence="2">
    <location>
        <begin position="391"/>
        <end position="470"/>
    </location>
</feature>
<gene>
    <name evidence="4" type="ORF">FRX31_027299</name>
</gene>
<keyword evidence="1" id="KW-0677">Repeat</keyword>
<evidence type="ECO:0000313" key="4">
    <source>
        <dbReference type="EMBL" id="KAF5183114.1"/>
    </source>
</evidence>
<accession>A0A7J6VDD1</accession>
<sequence length="645" mass="74455">MEARSTFHLIVDELVSSCLLLRDMEGYVMLHDVVRDVAISIARNRSFIVRAGMNLTQWPNVEHGNCKRLSLMSNKITCFLPGQIEAPFLLTLCLNENSGIKEIPSDFFEGMQNLTTLDLSCTEIQSLPPSFSCLKSLRVLCMDKCSCLVDISQIEWLKRLQILSLFDLNQIRSWESLRKLTTLKMLDLSLIKVSAAASFPAKVISNLHQLEELRIIGRIFEGDDDVNQIEEDGDQSDVGLSEIACLTRLTCLQMTLTSECKSQGLPSYWENLTEFIFVVHSNLYTHTTYFALRLFLVLDTFLKKHKEFKKKMFLQLSSISVPNWILVLSGLTNCLFLEDCPHLKSVEQLDPSRTFDNLKLLSIYRCNSMTHLYSTASCEAKAPMYAFRNLERLDLNYVHKLVAFCDGTLPQGFFQNLKSLNVDGCSKVFILIPCDLLERLQNLEILVVLNTRNMEKLVQLEKSTTNATHSMSSYRPSFPIFPKLRELHIHQCPGLTYLLPMRVLRELKQLEILEISRSDSMVMIVEYENYEDEGIDVDQDKAILPRLKSLDLWLLEQLMSFCPSRLCFDWPALEYLRVYHCPWVNRLPLHTNSAPKLRTLHMNQQWFNGLEWEDESLKSRLQPLLQTKASSLRDWTHPIMNLLKQ</sequence>
<dbReference type="InterPro" id="IPR055414">
    <property type="entry name" value="LRR_R13L4/SHOC2-like"/>
</dbReference>
<dbReference type="OrthoDB" id="1751378at2759"/>
<dbReference type="InterPro" id="IPR057135">
    <property type="entry name" value="At4g27190-like_LRR"/>
</dbReference>
<dbReference type="PANTHER" id="PTHR33463">
    <property type="entry name" value="NB-ARC DOMAIN-CONTAINING PROTEIN-RELATED"/>
    <property type="match status" value="1"/>
</dbReference>
<evidence type="ECO:0000259" key="2">
    <source>
        <dbReference type="Pfam" id="PF23247"/>
    </source>
</evidence>
<evidence type="ECO:0000313" key="5">
    <source>
        <dbReference type="Proteomes" id="UP000554482"/>
    </source>
</evidence>
<dbReference type="Pfam" id="PF23247">
    <property type="entry name" value="LRR_RPS2"/>
    <property type="match status" value="2"/>
</dbReference>
<proteinExistence type="predicted"/>
<dbReference type="SUPFAM" id="SSF52058">
    <property type="entry name" value="L domain-like"/>
    <property type="match status" value="1"/>
</dbReference>
<dbReference type="PROSITE" id="PS51450">
    <property type="entry name" value="LRR"/>
    <property type="match status" value="1"/>
</dbReference>
<name>A0A7J6VDD1_THATH</name>
<comment type="caution">
    <text evidence="4">The sequence shown here is derived from an EMBL/GenBank/DDBJ whole genome shotgun (WGS) entry which is preliminary data.</text>
</comment>
<dbReference type="InterPro" id="IPR050905">
    <property type="entry name" value="Plant_NBS-LRR"/>
</dbReference>
<reference evidence="4 5" key="1">
    <citation type="submission" date="2020-06" db="EMBL/GenBank/DDBJ databases">
        <title>Transcriptomic and genomic resources for Thalictrum thalictroides and T. hernandezii: Facilitating candidate gene discovery in an emerging model plant lineage.</title>
        <authorList>
            <person name="Arias T."/>
            <person name="Riano-Pachon D.M."/>
            <person name="Di Stilio V.S."/>
        </authorList>
    </citation>
    <scope>NUCLEOTIDE SEQUENCE [LARGE SCALE GENOMIC DNA]</scope>
    <source>
        <strain evidence="5">cv. WT478/WT964</strain>
        <tissue evidence="4">Leaves</tissue>
    </source>
</reference>
<dbReference type="EMBL" id="JABWDY010033916">
    <property type="protein sequence ID" value="KAF5183114.1"/>
    <property type="molecule type" value="Genomic_DNA"/>
</dbReference>
<dbReference type="InterPro" id="IPR001611">
    <property type="entry name" value="Leu-rich_rpt"/>
</dbReference>
<dbReference type="Proteomes" id="UP000554482">
    <property type="component" value="Unassembled WGS sequence"/>
</dbReference>
<feature type="domain" description="Disease resistance R13L4/SHOC-2-like LRR" evidence="3">
    <location>
        <begin position="97"/>
        <end position="251"/>
    </location>
</feature>
<dbReference type="AlphaFoldDB" id="A0A7J6VDD1"/>
<keyword evidence="5" id="KW-1185">Reference proteome</keyword>
<dbReference type="PANTHER" id="PTHR33463:SF218">
    <property type="entry name" value="DISEASE RESISTANCE PROTEIN RPS2-LIKE"/>
    <property type="match status" value="1"/>
</dbReference>
<evidence type="ECO:0000256" key="1">
    <source>
        <dbReference type="ARBA" id="ARBA00022737"/>
    </source>
</evidence>
<feature type="domain" description="Disease resistance protein At4g27190-like leucine-rich repeats" evidence="2">
    <location>
        <begin position="480"/>
        <end position="586"/>
    </location>
</feature>